<dbReference type="AlphaFoldDB" id="A0A0T9LVY2"/>
<reference evidence="2 3" key="1">
    <citation type="submission" date="2015-03" db="EMBL/GenBank/DDBJ databases">
        <authorList>
            <person name="Murphy D."/>
        </authorList>
    </citation>
    <scope>NUCLEOTIDE SEQUENCE [LARGE SCALE GENOMIC DNA]</scope>
    <source>
        <strain evidence="2 3">FCF326</strain>
    </source>
</reference>
<accession>A0A0T9LVY2</accession>
<keyword evidence="1" id="KW-1133">Transmembrane helix</keyword>
<protein>
    <submittedName>
        <fullName evidence="2">Uncharacterized protein</fullName>
    </submittedName>
</protein>
<gene>
    <name evidence="2" type="ORF">ERS008491_03463</name>
</gene>
<evidence type="ECO:0000313" key="2">
    <source>
        <dbReference type="EMBL" id="CNF28195.1"/>
    </source>
</evidence>
<dbReference type="RefSeq" id="WP_269147900.1">
    <property type="nucleotide sequence ID" value="NZ_CABHXR010000030.1"/>
</dbReference>
<keyword evidence="1" id="KW-0472">Membrane</keyword>
<dbReference type="EMBL" id="CPYI01000016">
    <property type="protein sequence ID" value="CNF28195.1"/>
    <property type="molecule type" value="Genomic_DNA"/>
</dbReference>
<proteinExistence type="predicted"/>
<dbReference type="Proteomes" id="UP000045824">
    <property type="component" value="Unassembled WGS sequence"/>
</dbReference>
<evidence type="ECO:0000313" key="3">
    <source>
        <dbReference type="Proteomes" id="UP000045824"/>
    </source>
</evidence>
<sequence length="41" mass="4765">MKIIKAWAWLIKQSARKHSLTGAIVSYFIADFLIADFFISY</sequence>
<organism evidence="2 3">
    <name type="scientific">Yersinia kristensenii</name>
    <dbReference type="NCBI Taxonomy" id="28152"/>
    <lineage>
        <taxon>Bacteria</taxon>
        <taxon>Pseudomonadati</taxon>
        <taxon>Pseudomonadota</taxon>
        <taxon>Gammaproteobacteria</taxon>
        <taxon>Enterobacterales</taxon>
        <taxon>Yersiniaceae</taxon>
        <taxon>Yersinia</taxon>
    </lineage>
</organism>
<feature type="transmembrane region" description="Helical" evidence="1">
    <location>
        <begin position="20"/>
        <end position="39"/>
    </location>
</feature>
<keyword evidence="1" id="KW-0812">Transmembrane</keyword>
<name>A0A0T9LVY2_YERKR</name>
<evidence type="ECO:0000256" key="1">
    <source>
        <dbReference type="SAM" id="Phobius"/>
    </source>
</evidence>